<dbReference type="InterPro" id="IPR004330">
    <property type="entry name" value="FAR1_DNA_bnd_dom"/>
</dbReference>
<organism evidence="12 14">
    <name type="scientific">Medicago truncatula</name>
    <name type="common">Barrel medic</name>
    <name type="synonym">Medicago tribuloides</name>
    <dbReference type="NCBI Taxonomy" id="3880"/>
    <lineage>
        <taxon>Eukaryota</taxon>
        <taxon>Viridiplantae</taxon>
        <taxon>Streptophyta</taxon>
        <taxon>Embryophyta</taxon>
        <taxon>Tracheophyta</taxon>
        <taxon>Spermatophyta</taxon>
        <taxon>Magnoliopsida</taxon>
        <taxon>eudicotyledons</taxon>
        <taxon>Gunneridae</taxon>
        <taxon>Pentapetalae</taxon>
        <taxon>rosids</taxon>
        <taxon>fabids</taxon>
        <taxon>Fabales</taxon>
        <taxon>Fabaceae</taxon>
        <taxon>Papilionoideae</taxon>
        <taxon>50 kb inversion clade</taxon>
        <taxon>NPAAA clade</taxon>
        <taxon>Hologalegina</taxon>
        <taxon>IRL clade</taxon>
        <taxon>Trifolieae</taxon>
        <taxon>Medicago</taxon>
    </lineage>
</organism>
<evidence type="ECO:0000256" key="2">
    <source>
        <dbReference type="ARBA" id="ARBA00011738"/>
    </source>
</evidence>
<evidence type="ECO:0000256" key="5">
    <source>
        <dbReference type="ARBA" id="ARBA00038334"/>
    </source>
</evidence>
<protein>
    <recommendedName>
        <fullName evidence="3">soluble epoxide hydrolase</fullName>
        <ecNumber evidence="3">3.3.2.10</ecNumber>
    </recommendedName>
</protein>
<reference evidence="13" key="3">
    <citation type="submission" date="2015-04" db="UniProtKB">
        <authorList>
            <consortium name="EnsemblPlants"/>
        </authorList>
    </citation>
    <scope>IDENTIFICATION</scope>
    <source>
        <strain evidence="13">cv. Jemalong A17</strain>
    </source>
</reference>
<evidence type="ECO:0000313" key="14">
    <source>
        <dbReference type="Proteomes" id="UP000002051"/>
    </source>
</evidence>
<dbReference type="STRING" id="3880.G7KXM1"/>
<keyword evidence="9" id="KW-1133">Transmembrane helix</keyword>
<keyword evidence="14" id="KW-1185">Reference proteome</keyword>
<comment type="subunit">
    <text evidence="2">Homodimer.</text>
</comment>
<dbReference type="AlphaFoldDB" id="G7KXM1"/>
<comment type="function">
    <text evidence="7">Epoxide hydrolase involved in the biosynthesis of cucurbitacin and mogroside tetracyclic triterpene natural products (e.g. siamenoside I and mogrosides IV, V and VI). Cucurbitacins have cytotoxic properties and exhibit deterrent taste as a defense barrier against herbivores. Mogrosides are nonsugar highly oxygenated compounds used as high-intensity zero-calorie sweeteners; they also possess pharmacological properties such as regulating immunity, lowering blood sugar and lipid levels, protecting the liver, and acting as antioxidants and antitumor agents. Catalyzes the hydrolysis of aromatic epoxide-containing substrates, such as the conversion of 24,25-epoxycucurbitadienol to 24,25-dihydroxycucurbitadienol.</text>
</comment>
<dbReference type="EMBL" id="CM001223">
    <property type="protein sequence ID" value="AES82460.2"/>
    <property type="molecule type" value="Genomic_DNA"/>
</dbReference>
<accession>A0A0C3WFQ7</accession>
<evidence type="ECO:0000256" key="7">
    <source>
        <dbReference type="ARBA" id="ARBA00058358"/>
    </source>
</evidence>
<gene>
    <name evidence="12" type="ordered locus">MTR_7g113010</name>
</gene>
<dbReference type="Gene3D" id="3.40.50.1820">
    <property type="entry name" value="alpha/beta hydrolase"/>
    <property type="match status" value="1"/>
</dbReference>
<evidence type="ECO:0000259" key="11">
    <source>
        <dbReference type="Pfam" id="PF03101"/>
    </source>
</evidence>
<evidence type="ECO:0000313" key="13">
    <source>
        <dbReference type="EnsemblPlants" id="AES82460"/>
    </source>
</evidence>
<keyword evidence="9" id="KW-0472">Membrane</keyword>
<dbReference type="GO" id="GO:0016787">
    <property type="term" value="F:hydrolase activity"/>
    <property type="evidence" value="ECO:0000318"/>
    <property type="project" value="GO_Central"/>
</dbReference>
<sequence length="587" mass="66110">MEGVEHRTVEVNGIKMHVAEKGKEGPIVLFLHGFPEIWYSWRHQIVALSSLGYRTVAPDLCGYGDTDAPTSVSSYTILHLVGDIVALIDSLGVDQVFLVAHDWGAIIGWYLCLFRPEKVKAYVCLSVPLLPRNPKVKPVDGMQALFGDDYYICRFQEPGKAEAEFGKGSPELVIKAMLTGRNSGPLILPKEGLLSHPDVSNTKPLPSWLSQEDVAYYASKFEKTGFSGGLNFYRNLNLNWELTAAWTGAKVKVPVKFITGDLDIVYVSFGAKQYIESGGFKMCQIWRKWLYRVQYVNVTLSFELPSESLRLPSHQHQQPPIVSPFISISVFIHLSITGSSSRLHVSSPLLVTVVSSPSFQIRKSPSFQTVGTMQLLHFCIAAILLFFCTFAFALLLFLLFLLFSLLITISDTKAIYVRTFSENMDSSSIPDSVDKWVNNIHEKNVHHEKEGIANSGPHLGMKFESETAAYEFDNDYSKRIGFVLTSRRFTCFKEGTQVVDKRRQPTAESRAETRTGCTTRMIISLDRKIGKYKFVDFEAQHNHLLLPPEYVHMIRSHRHIFEAQASQIEHECLGACTVIFYVASLKD</sequence>
<keyword evidence="4 12" id="KW-0378">Hydrolase</keyword>
<dbReference type="Proteomes" id="UP000002051">
    <property type="component" value="Unassembled WGS sequence"/>
</dbReference>
<dbReference type="Pfam" id="PF00561">
    <property type="entry name" value="Abhydrolase_1"/>
    <property type="match status" value="1"/>
</dbReference>
<evidence type="ECO:0000256" key="4">
    <source>
        <dbReference type="ARBA" id="ARBA00022801"/>
    </source>
</evidence>
<dbReference type="PANTHER" id="PTHR43329">
    <property type="entry name" value="EPOXIDE HYDROLASE"/>
    <property type="match status" value="1"/>
</dbReference>
<reference evidence="12 14" key="2">
    <citation type="journal article" date="2014" name="BMC Genomics">
        <title>An improved genome release (version Mt4.0) for the model legume Medicago truncatula.</title>
        <authorList>
            <person name="Tang H."/>
            <person name="Krishnakumar V."/>
            <person name="Bidwell S."/>
            <person name="Rosen B."/>
            <person name="Chan A."/>
            <person name="Zhou S."/>
            <person name="Gentzbittel L."/>
            <person name="Childs K.L."/>
            <person name="Yandell M."/>
            <person name="Gundlach H."/>
            <person name="Mayer K.F."/>
            <person name="Schwartz D.C."/>
            <person name="Town C.D."/>
        </authorList>
    </citation>
    <scope>GENOME REANNOTATION</scope>
    <source>
        <strain evidence="13 14">cv. Jemalong A17</strain>
    </source>
</reference>
<dbReference type="EC" id="3.3.2.10" evidence="3"/>
<accession>G7KXM1</accession>
<dbReference type="PRINTS" id="PR00412">
    <property type="entry name" value="EPOXHYDRLASE"/>
</dbReference>
<comment type="catalytic activity">
    <reaction evidence="6">
        <text>an epoxide + H2O = an ethanediol</text>
        <dbReference type="Rhea" id="RHEA:19037"/>
        <dbReference type="ChEBI" id="CHEBI:15377"/>
        <dbReference type="ChEBI" id="CHEBI:32955"/>
        <dbReference type="ChEBI" id="CHEBI:140594"/>
        <dbReference type="EC" id="3.3.2.10"/>
    </reaction>
    <physiologicalReaction direction="left-to-right" evidence="6">
        <dbReference type="Rhea" id="RHEA:19038"/>
    </physiologicalReaction>
</comment>
<comment type="pathway">
    <text evidence="1">Secondary metabolite biosynthesis; terpenoid biosynthesis.</text>
</comment>
<keyword evidence="9" id="KW-0812">Transmembrane</keyword>
<dbReference type="PaxDb" id="3880-AES82460"/>
<evidence type="ECO:0000256" key="1">
    <source>
        <dbReference type="ARBA" id="ARBA00004721"/>
    </source>
</evidence>
<dbReference type="InterPro" id="IPR029058">
    <property type="entry name" value="AB_hydrolase_fold"/>
</dbReference>
<feature type="domain" description="FAR1" evidence="11">
    <location>
        <begin position="483"/>
        <end position="546"/>
    </location>
</feature>
<evidence type="ECO:0000256" key="9">
    <source>
        <dbReference type="SAM" id="Phobius"/>
    </source>
</evidence>
<dbReference type="SUPFAM" id="SSF53474">
    <property type="entry name" value="alpha/beta-Hydrolases"/>
    <property type="match status" value="1"/>
</dbReference>
<dbReference type="InterPro" id="IPR000639">
    <property type="entry name" value="Epox_hydrolase-like"/>
</dbReference>
<evidence type="ECO:0000313" key="12">
    <source>
        <dbReference type="EMBL" id="AES82460.2"/>
    </source>
</evidence>
<evidence type="ECO:0000256" key="8">
    <source>
        <dbReference type="ARBA" id="ARBA00093212"/>
    </source>
</evidence>
<name>G7KXM1_MEDTR</name>
<feature type="transmembrane region" description="Helical" evidence="9">
    <location>
        <begin position="375"/>
        <end position="408"/>
    </location>
</feature>
<evidence type="ECO:0000259" key="10">
    <source>
        <dbReference type="Pfam" id="PF00561"/>
    </source>
</evidence>
<comment type="similarity">
    <text evidence="5">Belongs to the AB hydrolase superfamily. Epoxide hydrolase family.</text>
</comment>
<feature type="domain" description="AB hydrolase-1" evidence="10">
    <location>
        <begin position="26"/>
        <end position="130"/>
    </location>
</feature>
<dbReference type="InterPro" id="IPR000073">
    <property type="entry name" value="AB_hydrolase_1"/>
</dbReference>
<proteinExistence type="inferred from homology"/>
<dbReference type="FunFam" id="3.40.50.1820:FF:000161">
    <property type="entry name" value="Epoxide hydrolase"/>
    <property type="match status" value="1"/>
</dbReference>
<dbReference type="Pfam" id="PF03101">
    <property type="entry name" value="FAR1"/>
    <property type="match status" value="1"/>
</dbReference>
<dbReference type="HOGENOM" id="CLU_464933_0_0_1"/>
<reference evidence="12 14" key="1">
    <citation type="journal article" date="2011" name="Nature">
        <title>The Medicago genome provides insight into the evolution of rhizobial symbioses.</title>
        <authorList>
            <person name="Young N.D."/>
            <person name="Debelle F."/>
            <person name="Oldroyd G.E."/>
            <person name="Geurts R."/>
            <person name="Cannon S.B."/>
            <person name="Udvardi M.K."/>
            <person name="Benedito V.A."/>
            <person name="Mayer K.F."/>
            <person name="Gouzy J."/>
            <person name="Schoof H."/>
            <person name="Van de Peer Y."/>
            <person name="Proost S."/>
            <person name="Cook D.R."/>
            <person name="Meyers B.C."/>
            <person name="Spannagl M."/>
            <person name="Cheung F."/>
            <person name="De Mita S."/>
            <person name="Krishnakumar V."/>
            <person name="Gundlach H."/>
            <person name="Zhou S."/>
            <person name="Mudge J."/>
            <person name="Bharti A.K."/>
            <person name="Murray J.D."/>
            <person name="Naoumkina M.A."/>
            <person name="Rosen B."/>
            <person name="Silverstein K.A."/>
            <person name="Tang H."/>
            <person name="Rombauts S."/>
            <person name="Zhao P.X."/>
            <person name="Zhou P."/>
            <person name="Barbe V."/>
            <person name="Bardou P."/>
            <person name="Bechner M."/>
            <person name="Bellec A."/>
            <person name="Berger A."/>
            <person name="Berges H."/>
            <person name="Bidwell S."/>
            <person name="Bisseling T."/>
            <person name="Choisne N."/>
            <person name="Couloux A."/>
            <person name="Denny R."/>
            <person name="Deshpande S."/>
            <person name="Dai X."/>
            <person name="Doyle J.J."/>
            <person name="Dudez A.M."/>
            <person name="Farmer A.D."/>
            <person name="Fouteau S."/>
            <person name="Franken C."/>
            <person name="Gibelin C."/>
            <person name="Gish J."/>
            <person name="Goldstein S."/>
            <person name="Gonzalez A.J."/>
            <person name="Green P.J."/>
            <person name="Hallab A."/>
            <person name="Hartog M."/>
            <person name="Hua A."/>
            <person name="Humphray S.J."/>
            <person name="Jeong D.H."/>
            <person name="Jing Y."/>
            <person name="Jocker A."/>
            <person name="Kenton S.M."/>
            <person name="Kim D.J."/>
            <person name="Klee K."/>
            <person name="Lai H."/>
            <person name="Lang C."/>
            <person name="Lin S."/>
            <person name="Macmil S.L."/>
            <person name="Magdelenat G."/>
            <person name="Matthews L."/>
            <person name="McCorrison J."/>
            <person name="Monaghan E.L."/>
            <person name="Mun J.H."/>
            <person name="Najar F.Z."/>
            <person name="Nicholson C."/>
            <person name="Noirot C."/>
            <person name="O'Bleness M."/>
            <person name="Paule C.R."/>
            <person name="Poulain J."/>
            <person name="Prion F."/>
            <person name="Qin B."/>
            <person name="Qu C."/>
            <person name="Retzel E.F."/>
            <person name="Riddle C."/>
            <person name="Sallet E."/>
            <person name="Samain S."/>
            <person name="Samson N."/>
            <person name="Sanders I."/>
            <person name="Saurat O."/>
            <person name="Scarpelli C."/>
            <person name="Schiex T."/>
            <person name="Segurens B."/>
            <person name="Severin A.J."/>
            <person name="Sherrier D.J."/>
            <person name="Shi R."/>
            <person name="Sims S."/>
            <person name="Singer S.R."/>
            <person name="Sinharoy S."/>
            <person name="Sterck L."/>
            <person name="Viollet A."/>
            <person name="Wang B.B."/>
            <person name="Wang K."/>
            <person name="Wang M."/>
            <person name="Wang X."/>
            <person name="Warfsmann J."/>
            <person name="Weissenbach J."/>
            <person name="White D.D."/>
            <person name="White J.D."/>
            <person name="Wiley G.B."/>
            <person name="Wincker P."/>
            <person name="Xing Y."/>
            <person name="Yang L."/>
            <person name="Yao Z."/>
            <person name="Ying F."/>
            <person name="Zhai J."/>
            <person name="Zhou L."/>
            <person name="Zuber A."/>
            <person name="Denarie J."/>
            <person name="Dixon R.A."/>
            <person name="May G.D."/>
            <person name="Schwartz D.C."/>
            <person name="Rogers J."/>
            <person name="Quetier F."/>
            <person name="Town C.D."/>
            <person name="Roe B.A."/>
        </authorList>
    </citation>
    <scope>NUCLEOTIDE SEQUENCE [LARGE SCALE GENOMIC DNA]</scope>
    <source>
        <strain evidence="12">A17</strain>
        <strain evidence="13 14">cv. Jemalong A17</strain>
    </source>
</reference>
<dbReference type="EnsemblPlants" id="AES82460">
    <property type="protein sequence ID" value="AES82460"/>
    <property type="gene ID" value="MTR_7g113010"/>
</dbReference>
<dbReference type="GO" id="GO:0004301">
    <property type="term" value="F:epoxide hydrolase activity"/>
    <property type="evidence" value="ECO:0007669"/>
    <property type="project" value="UniProtKB-EC"/>
</dbReference>
<evidence type="ECO:0000256" key="3">
    <source>
        <dbReference type="ARBA" id="ARBA00013006"/>
    </source>
</evidence>
<evidence type="ECO:0000256" key="6">
    <source>
        <dbReference type="ARBA" id="ARBA00051067"/>
    </source>
</evidence>
<dbReference type="eggNOG" id="KOG4178">
    <property type="taxonomic scope" value="Eukaryota"/>
</dbReference>
<comment type="catalytic activity">
    <reaction evidence="8">
        <text>(24S)-24,25-epoxycucurbitadienol + H2O = (24R)-24,25-dihydroxycucurbitadienol</text>
        <dbReference type="Rhea" id="RHEA:81855"/>
        <dbReference type="ChEBI" id="CHEBI:15377"/>
        <dbReference type="ChEBI" id="CHEBI:229949"/>
        <dbReference type="ChEBI" id="CHEBI:229950"/>
    </reaction>
    <physiologicalReaction direction="left-to-right" evidence="8">
        <dbReference type="Rhea" id="RHEA:81856"/>
    </physiologicalReaction>
</comment>